<dbReference type="CDD" id="cd06171">
    <property type="entry name" value="Sigma70_r4"/>
    <property type="match status" value="1"/>
</dbReference>
<dbReference type="NCBIfam" id="TIGR02937">
    <property type="entry name" value="sigma70-ECF"/>
    <property type="match status" value="1"/>
</dbReference>
<keyword evidence="5" id="KW-0804">Transcription</keyword>
<dbReference type="SUPFAM" id="SSF88946">
    <property type="entry name" value="Sigma2 domain of RNA polymerase sigma factors"/>
    <property type="match status" value="1"/>
</dbReference>
<evidence type="ECO:0000259" key="6">
    <source>
        <dbReference type="Pfam" id="PF08281"/>
    </source>
</evidence>
<dbReference type="InterPro" id="IPR013325">
    <property type="entry name" value="RNA_pol_sigma_r2"/>
</dbReference>
<evidence type="ECO:0000256" key="2">
    <source>
        <dbReference type="ARBA" id="ARBA00023015"/>
    </source>
</evidence>
<gene>
    <name evidence="7" type="ORF">GCM10023330_17080</name>
</gene>
<dbReference type="Proteomes" id="UP001501433">
    <property type="component" value="Unassembled WGS sequence"/>
</dbReference>
<dbReference type="PANTHER" id="PTHR43133:SF8">
    <property type="entry name" value="RNA POLYMERASE SIGMA FACTOR HI_1459-RELATED"/>
    <property type="match status" value="1"/>
</dbReference>
<dbReference type="RefSeq" id="WP_345276534.1">
    <property type="nucleotide sequence ID" value="NZ_BAABJW010000002.1"/>
</dbReference>
<keyword evidence="8" id="KW-1185">Reference proteome</keyword>
<accession>A0ABP9CG61</accession>
<dbReference type="Gene3D" id="1.10.10.10">
    <property type="entry name" value="Winged helix-like DNA-binding domain superfamily/Winged helix DNA-binding domain"/>
    <property type="match status" value="1"/>
</dbReference>
<keyword evidence="2" id="KW-0805">Transcription regulation</keyword>
<dbReference type="InterPro" id="IPR013324">
    <property type="entry name" value="RNA_pol_sigma_r3/r4-like"/>
</dbReference>
<proteinExistence type="inferred from homology"/>
<dbReference type="Gene3D" id="1.10.1740.10">
    <property type="match status" value="1"/>
</dbReference>
<dbReference type="InterPro" id="IPR039425">
    <property type="entry name" value="RNA_pol_sigma-70-like"/>
</dbReference>
<dbReference type="PANTHER" id="PTHR43133">
    <property type="entry name" value="RNA POLYMERASE ECF-TYPE SIGMA FACTO"/>
    <property type="match status" value="1"/>
</dbReference>
<evidence type="ECO:0000313" key="8">
    <source>
        <dbReference type="Proteomes" id="UP001501433"/>
    </source>
</evidence>
<evidence type="ECO:0000256" key="1">
    <source>
        <dbReference type="ARBA" id="ARBA00010641"/>
    </source>
</evidence>
<organism evidence="7 8">
    <name type="scientific">Litoribaculum gwangyangense</name>
    <dbReference type="NCBI Taxonomy" id="1130722"/>
    <lineage>
        <taxon>Bacteria</taxon>
        <taxon>Pseudomonadati</taxon>
        <taxon>Bacteroidota</taxon>
        <taxon>Flavobacteriia</taxon>
        <taxon>Flavobacteriales</taxon>
        <taxon>Flavobacteriaceae</taxon>
        <taxon>Litoribaculum</taxon>
    </lineage>
</organism>
<comment type="caution">
    <text evidence="7">The sequence shown here is derived from an EMBL/GenBank/DDBJ whole genome shotgun (WGS) entry which is preliminary data.</text>
</comment>
<keyword evidence="4" id="KW-0238">DNA-binding</keyword>
<dbReference type="SUPFAM" id="SSF88659">
    <property type="entry name" value="Sigma3 and sigma4 domains of RNA polymerase sigma factors"/>
    <property type="match status" value="1"/>
</dbReference>
<evidence type="ECO:0000313" key="7">
    <source>
        <dbReference type="EMBL" id="GAA4810558.1"/>
    </source>
</evidence>
<reference evidence="8" key="1">
    <citation type="journal article" date="2019" name="Int. J. Syst. Evol. Microbiol.">
        <title>The Global Catalogue of Microorganisms (GCM) 10K type strain sequencing project: providing services to taxonomists for standard genome sequencing and annotation.</title>
        <authorList>
            <consortium name="The Broad Institute Genomics Platform"/>
            <consortium name="The Broad Institute Genome Sequencing Center for Infectious Disease"/>
            <person name="Wu L."/>
            <person name="Ma J."/>
        </authorList>
    </citation>
    <scope>NUCLEOTIDE SEQUENCE [LARGE SCALE GENOMIC DNA]</scope>
    <source>
        <strain evidence="8">JCM 18325</strain>
    </source>
</reference>
<dbReference type="InterPro" id="IPR036388">
    <property type="entry name" value="WH-like_DNA-bd_sf"/>
</dbReference>
<feature type="domain" description="RNA polymerase sigma factor 70 region 4 type 2" evidence="6">
    <location>
        <begin position="123"/>
        <end position="174"/>
    </location>
</feature>
<name>A0ABP9CG61_9FLAO</name>
<keyword evidence="3" id="KW-0731">Sigma factor</keyword>
<evidence type="ECO:0000256" key="5">
    <source>
        <dbReference type="ARBA" id="ARBA00023163"/>
    </source>
</evidence>
<dbReference type="InterPro" id="IPR013249">
    <property type="entry name" value="RNA_pol_sigma70_r4_t2"/>
</dbReference>
<dbReference type="Pfam" id="PF08281">
    <property type="entry name" value="Sigma70_r4_2"/>
    <property type="match status" value="1"/>
</dbReference>
<comment type="similarity">
    <text evidence="1">Belongs to the sigma-70 factor family. ECF subfamily.</text>
</comment>
<evidence type="ECO:0000256" key="3">
    <source>
        <dbReference type="ARBA" id="ARBA00023082"/>
    </source>
</evidence>
<sequence length="185" mass="21965">MNNKKRLLDSKLVLEYQSGNIYAFNLLVKNWHKTFCEKAFWLVKDADVAKDIAQDSWKTIIERISHLKNPESFGSWALRIVYTKSLDWLNTNKQNYRCLQYLEHNQKTINDEVISDNEKLKKNLLVAIKKLPETQQTVIRLFYLEDYSLKQISDILKISIGTAKSRLFHAREKLKQNLKNRNYEN</sequence>
<evidence type="ECO:0000256" key="4">
    <source>
        <dbReference type="ARBA" id="ARBA00023125"/>
    </source>
</evidence>
<dbReference type="EMBL" id="BAABJW010000002">
    <property type="protein sequence ID" value="GAA4810558.1"/>
    <property type="molecule type" value="Genomic_DNA"/>
</dbReference>
<dbReference type="InterPro" id="IPR014284">
    <property type="entry name" value="RNA_pol_sigma-70_dom"/>
</dbReference>
<protein>
    <submittedName>
        <fullName evidence="7">Sigma-70 family RNA polymerase sigma factor</fullName>
    </submittedName>
</protein>